<organism evidence="1 2">
    <name type="scientific">Limnoglobus roseus</name>
    <dbReference type="NCBI Taxonomy" id="2598579"/>
    <lineage>
        <taxon>Bacteria</taxon>
        <taxon>Pseudomonadati</taxon>
        <taxon>Planctomycetota</taxon>
        <taxon>Planctomycetia</taxon>
        <taxon>Gemmatales</taxon>
        <taxon>Gemmataceae</taxon>
        <taxon>Limnoglobus</taxon>
    </lineage>
</organism>
<dbReference type="KEGG" id="lrs:PX52LOC_03414"/>
<keyword evidence="2" id="KW-1185">Reference proteome</keyword>
<dbReference type="Proteomes" id="UP000324974">
    <property type="component" value="Chromosome"/>
</dbReference>
<gene>
    <name evidence="1" type="ORF">PX52LOC_03414</name>
</gene>
<dbReference type="AlphaFoldDB" id="A0A5C1ACI9"/>
<accession>A0A5C1ACI9</accession>
<dbReference type="EMBL" id="CP042425">
    <property type="protein sequence ID" value="QEL16460.1"/>
    <property type="molecule type" value="Genomic_DNA"/>
</dbReference>
<name>A0A5C1ACI9_9BACT</name>
<evidence type="ECO:0000313" key="1">
    <source>
        <dbReference type="EMBL" id="QEL16460.1"/>
    </source>
</evidence>
<dbReference type="Pfam" id="PF14430">
    <property type="entry name" value="Imm1"/>
    <property type="match status" value="1"/>
</dbReference>
<dbReference type="RefSeq" id="WP_168219047.1">
    <property type="nucleotide sequence ID" value="NZ_CP042425.1"/>
</dbReference>
<sequence length="127" mass="14614">MHGIRTISDSEQSPTWERVQERLLALKHEKTLTLDVDDDTFLIVLFTEPVGYLVSGCGVGDKDWHTLIDRSLGDDIVTAFDGGDTRSFPRYVFVDAPLLLKAMETYYRTGERDRTCEWVETDQTFYD</sequence>
<proteinExistence type="predicted"/>
<protein>
    <submittedName>
        <fullName evidence="1">Uncharacterized protein</fullName>
    </submittedName>
</protein>
<reference evidence="2" key="1">
    <citation type="submission" date="2019-08" db="EMBL/GenBank/DDBJ databases">
        <title>Limnoglobus roseus gen. nov., sp. nov., a novel freshwater planctomycete with a giant genome from the family Gemmataceae.</title>
        <authorList>
            <person name="Kulichevskaya I.S."/>
            <person name="Naumoff D.G."/>
            <person name="Miroshnikov K."/>
            <person name="Ivanova A."/>
            <person name="Philippov D.A."/>
            <person name="Hakobyan A."/>
            <person name="Rijpstra I.C."/>
            <person name="Sinninghe Damste J.S."/>
            <person name="Liesack W."/>
            <person name="Dedysh S.N."/>
        </authorList>
    </citation>
    <scope>NUCLEOTIDE SEQUENCE [LARGE SCALE GENOMIC DNA]</scope>
    <source>
        <strain evidence="2">PX52</strain>
    </source>
</reference>
<evidence type="ECO:0000313" key="2">
    <source>
        <dbReference type="Proteomes" id="UP000324974"/>
    </source>
</evidence>
<dbReference type="InterPro" id="IPR025680">
    <property type="entry name" value="DddI"/>
</dbReference>